<dbReference type="InterPro" id="IPR008909">
    <property type="entry name" value="DALR_anticod-bd"/>
</dbReference>
<dbReference type="Pfam" id="PF03485">
    <property type="entry name" value="Arg_tRNA_synt_N"/>
    <property type="match status" value="1"/>
</dbReference>
<evidence type="ECO:0000256" key="2">
    <source>
        <dbReference type="ARBA" id="ARBA00005594"/>
    </source>
</evidence>
<dbReference type="SUPFAM" id="SSF55190">
    <property type="entry name" value="Arginyl-tRNA synthetase (ArgRS), N-terminal 'additional' domain"/>
    <property type="match status" value="1"/>
</dbReference>
<evidence type="ECO:0000256" key="5">
    <source>
        <dbReference type="ARBA" id="ARBA00022490"/>
    </source>
</evidence>
<proteinExistence type="inferred from homology"/>
<name>A0A1L5YBP5_9EUKA</name>
<reference evidence="16" key="1">
    <citation type="journal article" date="2017" name="Protist">
        <title>Diversity of the Photosynthetic Paulinella Species, with the Description of Paulinella micropora sp. nov. and the Chromatophore Genome Sequence for strain KR01.</title>
        <authorList>
            <person name="Lhee D."/>
            <person name="Yang E.C."/>
            <person name="Kim J.I."/>
            <person name="Nakayama T."/>
            <person name="Zuccarello G."/>
            <person name="Andersen R.A."/>
            <person name="Yoon H.S."/>
        </authorList>
    </citation>
    <scope>NUCLEOTIDE SEQUENCE</scope>
    <source>
        <strain evidence="17">FK01</strain>
        <strain evidence="16">KR01</strain>
    </source>
</reference>
<dbReference type="PANTHER" id="PTHR11956:SF5">
    <property type="entry name" value="ARGININE--TRNA LIGASE, CYTOPLASMIC"/>
    <property type="match status" value="1"/>
</dbReference>
<dbReference type="InterPro" id="IPR001278">
    <property type="entry name" value="Arg-tRNA-ligase"/>
</dbReference>
<evidence type="ECO:0000256" key="3">
    <source>
        <dbReference type="ARBA" id="ARBA00011245"/>
    </source>
</evidence>
<dbReference type="CDD" id="cd07956">
    <property type="entry name" value="Anticodon_Ia_Arg"/>
    <property type="match status" value="1"/>
</dbReference>
<evidence type="ECO:0000259" key="14">
    <source>
        <dbReference type="SMART" id="SM00836"/>
    </source>
</evidence>
<dbReference type="EMBL" id="KX897545">
    <property type="protein sequence ID" value="APP88128.1"/>
    <property type="molecule type" value="Genomic_DNA"/>
</dbReference>
<dbReference type="AlphaFoldDB" id="A0A1L5YBP5"/>
<geneLocation type="plastid" evidence="16"/>
<evidence type="ECO:0000313" key="18">
    <source>
        <dbReference type="EMBL" id="BBL86109.1"/>
    </source>
</evidence>
<keyword evidence="19" id="KW-1185">Reference proteome</keyword>
<dbReference type="Gene3D" id="3.30.1360.70">
    <property type="entry name" value="Arginyl tRNA synthetase N-terminal domain"/>
    <property type="match status" value="1"/>
</dbReference>
<organism evidence="16">
    <name type="scientific">Paulinella micropora</name>
    <dbReference type="NCBI Taxonomy" id="1928728"/>
    <lineage>
        <taxon>Eukaryota</taxon>
        <taxon>Sar</taxon>
        <taxon>Rhizaria</taxon>
        <taxon>Cercozoa</taxon>
        <taxon>Imbricatea</taxon>
        <taxon>Silicofilosea</taxon>
        <taxon>Euglyphida</taxon>
        <taxon>Paulinellidae</taxon>
        <taxon>Paulinella</taxon>
    </lineage>
</organism>
<dbReference type="EC" id="6.1.1.19" evidence="4"/>
<dbReference type="Gene3D" id="1.10.730.10">
    <property type="entry name" value="Isoleucyl-tRNA Synthetase, Domain 1"/>
    <property type="match status" value="1"/>
</dbReference>
<dbReference type="PANTHER" id="PTHR11956">
    <property type="entry name" value="ARGINYL-TRNA SYNTHETASE"/>
    <property type="match status" value="1"/>
</dbReference>
<sequence>MLEIAQELKNLLLVATEQAFPDVVNLVKAYGKPLDLHLTIASKPEFGDFQVNGTFTLAKPLGKSPHQIATALLNVLEGNSAFSKLCEKPVVAGPGFINITLKGECLQKEAYKALLDSRLGIPKVSEGGGESQIHSLPIIVDFSSPNIAKDMHVGHLRSTLIGDCLARILEFRGYKVLRLNHVGDWGTQFGMLITHLKEVAPAALTNPDVVDLGDLVTFYREAKSRFDNDPIFQRASREEVVKLQSGELAARQAWQLLCDQSRKEFQTIYDRLNIRLTERGESFYNPYLEDVITALDNLNLLVTDAGARCVFLEGIKGKNDTALPVIIQKSDGGFNYSTTDLAAIRYRFGVIPEGDGANRVIYVTDAGQSNHFAGIFQIARRAGWIPAGGRLEHVPFGLVQGPDGKKLKTRAGDTVRLKDLLDEAVERAAIDLRKRLLDEGRQESETFIEKVAFTIGIAAVKYADLSQNRITNYQFNFDRMLSLNGNTAPYLLYVVVRIAGILRKNDVSINLTSNALCFTEPQEWALLRQILKFDLIIIEVEQELLPNRLCMYLFELSQLFNRFYDQVPVLKATETEIRISRLALCRLTADTLKLGLNLLGIPTLERM</sequence>
<dbReference type="SUPFAM" id="SSF52374">
    <property type="entry name" value="Nucleotidylyl transferase"/>
    <property type="match status" value="1"/>
</dbReference>
<dbReference type="GO" id="GO:0005524">
    <property type="term" value="F:ATP binding"/>
    <property type="evidence" value="ECO:0007669"/>
    <property type="project" value="UniProtKB-KW"/>
</dbReference>
<evidence type="ECO:0000313" key="19">
    <source>
        <dbReference type="Proteomes" id="UP000503178"/>
    </source>
</evidence>
<dbReference type="SMART" id="SM00836">
    <property type="entry name" value="DALR_1"/>
    <property type="match status" value="1"/>
</dbReference>
<dbReference type="PROSITE" id="PS00178">
    <property type="entry name" value="AA_TRNA_LIGASE_I"/>
    <property type="match status" value="1"/>
</dbReference>
<evidence type="ECO:0000256" key="4">
    <source>
        <dbReference type="ARBA" id="ARBA00012837"/>
    </source>
</evidence>
<evidence type="ECO:0000313" key="17">
    <source>
        <dbReference type="EMBL" id="AQX44895.1"/>
    </source>
</evidence>
<evidence type="ECO:0000256" key="8">
    <source>
        <dbReference type="ARBA" id="ARBA00022840"/>
    </source>
</evidence>
<comment type="subcellular location">
    <subcellularLocation>
        <location evidence="1">Cytoplasm</location>
    </subcellularLocation>
</comment>
<keyword evidence="7 13" id="KW-0547">Nucleotide-binding</keyword>
<evidence type="ECO:0000256" key="10">
    <source>
        <dbReference type="ARBA" id="ARBA00023146"/>
    </source>
</evidence>
<dbReference type="EMBL" id="KY124271">
    <property type="protein sequence ID" value="AQX44895.1"/>
    <property type="molecule type" value="Genomic_DNA"/>
</dbReference>
<comment type="subunit">
    <text evidence="3">Monomer.</text>
</comment>
<dbReference type="Proteomes" id="UP000503178">
    <property type="component" value="Chromatophore Pltd"/>
</dbReference>
<dbReference type="EMBL" id="LC490351">
    <property type="protein sequence ID" value="BBL86109.1"/>
    <property type="molecule type" value="Genomic_DNA"/>
</dbReference>
<accession>A0A1L5YBP5</accession>
<evidence type="ECO:0000256" key="13">
    <source>
        <dbReference type="RuleBase" id="RU363038"/>
    </source>
</evidence>
<evidence type="ECO:0000256" key="7">
    <source>
        <dbReference type="ARBA" id="ARBA00022741"/>
    </source>
</evidence>
<dbReference type="FunFam" id="3.40.50.620:FF:000030">
    <property type="entry name" value="Arginine--tRNA ligase"/>
    <property type="match status" value="1"/>
</dbReference>
<keyword evidence="10 13" id="KW-0030">Aminoacyl-tRNA synthetase</keyword>
<dbReference type="InterPro" id="IPR035684">
    <property type="entry name" value="ArgRS_core"/>
</dbReference>
<keyword evidence="9 13" id="KW-0648">Protein biosynthesis</keyword>
<dbReference type="CDD" id="cd00671">
    <property type="entry name" value="ArgRS_core"/>
    <property type="match status" value="1"/>
</dbReference>
<comment type="catalytic activity">
    <reaction evidence="12">
        <text>tRNA(Arg) + L-arginine + ATP = L-arginyl-tRNA(Arg) + AMP + diphosphate</text>
        <dbReference type="Rhea" id="RHEA:20301"/>
        <dbReference type="Rhea" id="RHEA-COMP:9658"/>
        <dbReference type="Rhea" id="RHEA-COMP:9673"/>
        <dbReference type="ChEBI" id="CHEBI:30616"/>
        <dbReference type="ChEBI" id="CHEBI:32682"/>
        <dbReference type="ChEBI" id="CHEBI:33019"/>
        <dbReference type="ChEBI" id="CHEBI:78442"/>
        <dbReference type="ChEBI" id="CHEBI:78513"/>
        <dbReference type="ChEBI" id="CHEBI:456215"/>
        <dbReference type="EC" id="6.1.1.19"/>
    </reaction>
</comment>
<dbReference type="InterPro" id="IPR001412">
    <property type="entry name" value="aa-tRNA-synth_I_CS"/>
</dbReference>
<dbReference type="FunFam" id="1.10.730.10:FF:000006">
    <property type="entry name" value="Arginyl-tRNA synthetase 2, mitochondrial"/>
    <property type="match status" value="1"/>
</dbReference>
<dbReference type="SMART" id="SM01016">
    <property type="entry name" value="Arg_tRNA_synt_N"/>
    <property type="match status" value="1"/>
</dbReference>
<dbReference type="HAMAP" id="MF_00123">
    <property type="entry name" value="Arg_tRNA_synth"/>
    <property type="match status" value="1"/>
</dbReference>
<dbReference type="SUPFAM" id="SSF47323">
    <property type="entry name" value="Anticodon-binding domain of a subclass of class I aminoacyl-tRNA synthetases"/>
    <property type="match status" value="1"/>
</dbReference>
<comment type="similarity">
    <text evidence="2 13">Belongs to the class-I aminoacyl-tRNA synthetase family.</text>
</comment>
<dbReference type="InterPro" id="IPR009080">
    <property type="entry name" value="tRNAsynth_Ia_anticodon-bd"/>
</dbReference>
<reference evidence="18 19" key="2">
    <citation type="submission" date="2019-06" db="EMBL/GenBank/DDBJ databases">
        <title>A hidden player of endosymbiotic evolution: DNA virus triggered massive gene transfer.</title>
        <authorList>
            <person name="Matsuo M."/>
            <person name="Katahata A."/>
            <person name="Tachikawa M."/>
            <person name="Minakuchi Y."/>
            <person name="Noguchi H."/>
            <person name="Toyoda A."/>
            <person name="Fujiyama A."/>
            <person name="Suzuki Y."/>
            <person name="Satoh S."/>
            <person name="Nakayama T."/>
            <person name="Kamikawa R."/>
            <person name="Nomura M."/>
            <person name="Inagaki Y."/>
            <person name="Ishida K."/>
            <person name="Obokata J."/>
        </authorList>
    </citation>
    <scope>NUCLEOTIDE SEQUENCE [LARGE SCALE GENOMIC DNA]</scope>
    <source>
        <strain evidence="18 19">MYN1</strain>
    </source>
</reference>
<gene>
    <name evidence="16" type="primary">argS</name>
    <name evidence="18" type="synonym">MYN1_Chr_292</name>
    <name evidence="16" type="ORF">PCKR_341</name>
    <name evidence="17" type="ORF">PFK_341</name>
    <name evidence="18" type="ORF">PMYN1_Chma300</name>
</gene>
<evidence type="ECO:0000256" key="11">
    <source>
        <dbReference type="ARBA" id="ARBA00033033"/>
    </source>
</evidence>
<protein>
    <recommendedName>
        <fullName evidence="4">arginine--tRNA ligase</fullName>
        <ecNumber evidence="4">6.1.1.19</ecNumber>
    </recommendedName>
    <alternativeName>
        <fullName evidence="11">Arginyl-tRNA synthetase</fullName>
    </alternativeName>
</protein>
<keyword evidence="6 13" id="KW-0436">Ligase</keyword>
<dbReference type="InterPro" id="IPR036695">
    <property type="entry name" value="Arg-tRNA-synth_N_sf"/>
</dbReference>
<evidence type="ECO:0000259" key="15">
    <source>
        <dbReference type="SMART" id="SM01016"/>
    </source>
</evidence>
<dbReference type="NCBIfam" id="TIGR00456">
    <property type="entry name" value="argS"/>
    <property type="match status" value="1"/>
</dbReference>
<evidence type="ECO:0000313" key="16">
    <source>
        <dbReference type="EMBL" id="APP88128.1"/>
    </source>
</evidence>
<keyword evidence="5" id="KW-0963">Cytoplasm</keyword>
<dbReference type="Pfam" id="PF05746">
    <property type="entry name" value="DALR_1"/>
    <property type="match status" value="1"/>
</dbReference>
<evidence type="ECO:0000256" key="1">
    <source>
        <dbReference type="ARBA" id="ARBA00004496"/>
    </source>
</evidence>
<dbReference type="InterPro" id="IPR014729">
    <property type="entry name" value="Rossmann-like_a/b/a_fold"/>
</dbReference>
<dbReference type="GO" id="GO:0006420">
    <property type="term" value="P:arginyl-tRNA aminoacylation"/>
    <property type="evidence" value="ECO:0007669"/>
    <property type="project" value="InterPro"/>
</dbReference>
<feature type="domain" description="DALR anticodon binding" evidence="14">
    <location>
        <begin position="491"/>
        <end position="607"/>
    </location>
</feature>
<dbReference type="Pfam" id="PF00750">
    <property type="entry name" value="tRNA-synt_1d"/>
    <property type="match status" value="1"/>
</dbReference>
<dbReference type="GO" id="GO:0004814">
    <property type="term" value="F:arginine-tRNA ligase activity"/>
    <property type="evidence" value="ECO:0007669"/>
    <property type="project" value="UniProtKB-EC"/>
</dbReference>
<evidence type="ECO:0000256" key="12">
    <source>
        <dbReference type="ARBA" id="ARBA00049339"/>
    </source>
</evidence>
<keyword evidence="8 13" id="KW-0067">ATP-binding</keyword>
<feature type="domain" description="Arginyl tRNA synthetase N-terminal" evidence="15">
    <location>
        <begin position="6"/>
        <end position="101"/>
    </location>
</feature>
<dbReference type="GO" id="GO:0005737">
    <property type="term" value="C:cytoplasm"/>
    <property type="evidence" value="ECO:0007669"/>
    <property type="project" value="UniProtKB-SubCell"/>
</dbReference>
<evidence type="ECO:0000256" key="9">
    <source>
        <dbReference type="ARBA" id="ARBA00022917"/>
    </source>
</evidence>
<dbReference type="InterPro" id="IPR005148">
    <property type="entry name" value="Arg-tRNA-synth_N"/>
</dbReference>
<dbReference type="PRINTS" id="PR01038">
    <property type="entry name" value="TRNASYNTHARG"/>
</dbReference>
<keyword evidence="16" id="KW-0934">Plastid</keyword>
<evidence type="ECO:0000256" key="6">
    <source>
        <dbReference type="ARBA" id="ARBA00022598"/>
    </source>
</evidence>
<dbReference type="Gene3D" id="3.40.50.620">
    <property type="entry name" value="HUPs"/>
    <property type="match status" value="1"/>
</dbReference>